<gene>
    <name evidence="2" type="ORF">LAZ67_17000174</name>
</gene>
<proteinExistence type="predicted"/>
<keyword evidence="3" id="KW-1185">Reference proteome</keyword>
<dbReference type="EMBL" id="CP092879">
    <property type="protein sequence ID" value="UYV78896.1"/>
    <property type="molecule type" value="Genomic_DNA"/>
</dbReference>
<evidence type="ECO:0000256" key="1">
    <source>
        <dbReference type="SAM" id="MobiDB-lite"/>
    </source>
</evidence>
<dbReference type="PANTHER" id="PTHR22774:SF11">
    <property type="entry name" value="CHOREIN N-TERMINAL DOMAIN-CONTAINING PROTEIN"/>
    <property type="match status" value="1"/>
</dbReference>
<accession>A0ABY6LCJ3</accession>
<feature type="compositionally biased region" description="Polar residues" evidence="1">
    <location>
        <begin position="487"/>
        <end position="500"/>
    </location>
</feature>
<evidence type="ECO:0000313" key="2">
    <source>
        <dbReference type="EMBL" id="UYV78896.1"/>
    </source>
</evidence>
<feature type="compositionally biased region" description="Low complexity" evidence="1">
    <location>
        <begin position="392"/>
        <end position="401"/>
    </location>
</feature>
<protein>
    <submittedName>
        <fullName evidence="2">UHRF1BP1L</fullName>
    </submittedName>
</protein>
<dbReference type="InterPro" id="IPR026728">
    <property type="entry name" value="BLTP3A/B"/>
</dbReference>
<sequence length="500" mass="55673">MYQLEYHADTTNPSHPDRPKAMKLQSSRMVATNCRLGDHATRSHLSQCLETLSQSSLIYHTNLFPWEPQDFQPISDTFISHSLDAYNRWGSEVTVLCKNAILEEWQLGVSNKWLCPEAENQVFGDGIWNIHFDPVWVEFLGCEPGRHRPQTFVEPLPVTVWLSWAQPAPEKCSELSVLVHFHSMLNVQLTHHQYLFLLRFMDAYSLLSAHITLDTKAILKETQPLTIGLTTWLSQVEVSLILRSLNQLSATSDSMEPLSLQEDCSSNENLKTTKNLVMQNSFSSHETDNFPPTSPPLSSPQQPANGISPQHSDSSFNSLLPSDKSAVPTPQSAETPPQPTPPPPRPASDSLQRGFHSATSAMKKGLYQIMPSMEAILPPTNDTTAPHDNDDATSLRSDLSSDSDQFVIQGLETSLVGGDDDIFRSSSPAEVELASEVKEDTFSNATTNLSERKRELVSSFFLTLTMDSMDSCLMTPNNTKDAKHQYSLKTATPNNDQDAK</sequence>
<feature type="compositionally biased region" description="Polar residues" evidence="1">
    <location>
        <begin position="304"/>
        <end position="320"/>
    </location>
</feature>
<feature type="region of interest" description="Disordered" evidence="1">
    <location>
        <begin position="376"/>
        <end position="401"/>
    </location>
</feature>
<dbReference type="Pfam" id="PF24917">
    <property type="entry name" value="BLTP3A_B"/>
    <property type="match status" value="2"/>
</dbReference>
<reference evidence="2 3" key="1">
    <citation type="submission" date="2022-01" db="EMBL/GenBank/DDBJ databases">
        <title>A chromosomal length assembly of Cordylochernes scorpioides.</title>
        <authorList>
            <person name="Zeh D."/>
            <person name="Zeh J."/>
        </authorList>
    </citation>
    <scope>NUCLEOTIDE SEQUENCE [LARGE SCALE GENOMIC DNA]</scope>
    <source>
        <strain evidence="2">IN4F17</strain>
        <tissue evidence="2">Whole Body</tissue>
    </source>
</reference>
<feature type="region of interest" description="Disordered" evidence="1">
    <location>
        <begin position="283"/>
        <end position="353"/>
    </location>
</feature>
<dbReference type="Proteomes" id="UP001235939">
    <property type="component" value="Chromosome 17"/>
</dbReference>
<dbReference type="PANTHER" id="PTHR22774">
    <property type="entry name" value="CHOREIN N-TERMINAL DOMAIN-CONTAINING PROTEIN"/>
    <property type="match status" value="1"/>
</dbReference>
<feature type="compositionally biased region" description="Pro residues" evidence="1">
    <location>
        <begin position="336"/>
        <end position="346"/>
    </location>
</feature>
<feature type="region of interest" description="Disordered" evidence="1">
    <location>
        <begin position="476"/>
        <end position="500"/>
    </location>
</feature>
<organism evidence="2 3">
    <name type="scientific">Cordylochernes scorpioides</name>
    <dbReference type="NCBI Taxonomy" id="51811"/>
    <lineage>
        <taxon>Eukaryota</taxon>
        <taxon>Metazoa</taxon>
        <taxon>Ecdysozoa</taxon>
        <taxon>Arthropoda</taxon>
        <taxon>Chelicerata</taxon>
        <taxon>Arachnida</taxon>
        <taxon>Pseudoscorpiones</taxon>
        <taxon>Cheliferoidea</taxon>
        <taxon>Chernetidae</taxon>
        <taxon>Cordylochernes</taxon>
    </lineage>
</organism>
<evidence type="ECO:0000313" key="3">
    <source>
        <dbReference type="Proteomes" id="UP001235939"/>
    </source>
</evidence>
<name>A0ABY6LCJ3_9ARAC</name>
<feature type="region of interest" description="Disordered" evidence="1">
    <location>
        <begin position="1"/>
        <end position="20"/>
    </location>
</feature>